<organism evidence="1 2">
    <name type="scientific">Meloidogyne enterolobii</name>
    <name type="common">Root-knot nematode worm</name>
    <name type="synonym">Meloidogyne mayaguensis</name>
    <dbReference type="NCBI Taxonomy" id="390850"/>
    <lineage>
        <taxon>Eukaryota</taxon>
        <taxon>Metazoa</taxon>
        <taxon>Ecdysozoa</taxon>
        <taxon>Nematoda</taxon>
        <taxon>Chromadorea</taxon>
        <taxon>Rhabditida</taxon>
        <taxon>Tylenchina</taxon>
        <taxon>Tylenchomorpha</taxon>
        <taxon>Tylenchoidea</taxon>
        <taxon>Meloidogynidae</taxon>
        <taxon>Meloidogyninae</taxon>
        <taxon>Meloidogyne</taxon>
    </lineage>
</organism>
<name>A0ACB1B3V9_MELEN</name>
<sequence>MYQAHCDLKMAERCFRLALATDVNHAESLVNLGILRMQQHKITEALNLFQSATQKGSHLYEAHYNYALLLYEMGNYAECHNSLKRAIELFPEHFYSKKLLQKVETILKS</sequence>
<comment type="caution">
    <text evidence="1">The sequence shown here is derived from an EMBL/GenBank/DDBJ whole genome shotgun (WGS) entry which is preliminary data.</text>
</comment>
<gene>
    <name evidence="1" type="ORF">MENTE1834_LOCUS46741</name>
</gene>
<accession>A0ACB1B3V9</accession>
<proteinExistence type="predicted"/>
<dbReference type="EMBL" id="CAVMJV010000175">
    <property type="protein sequence ID" value="CAK5120428.1"/>
    <property type="molecule type" value="Genomic_DNA"/>
</dbReference>
<protein>
    <submittedName>
        <fullName evidence="1">Uncharacterized protein</fullName>
    </submittedName>
</protein>
<reference evidence="1" key="1">
    <citation type="submission" date="2023-11" db="EMBL/GenBank/DDBJ databases">
        <authorList>
            <person name="Poullet M."/>
        </authorList>
    </citation>
    <scope>NUCLEOTIDE SEQUENCE</scope>
    <source>
        <strain evidence="1">E1834</strain>
    </source>
</reference>
<dbReference type="Proteomes" id="UP001497535">
    <property type="component" value="Unassembled WGS sequence"/>
</dbReference>
<keyword evidence="2" id="KW-1185">Reference proteome</keyword>
<evidence type="ECO:0000313" key="1">
    <source>
        <dbReference type="EMBL" id="CAK5120428.1"/>
    </source>
</evidence>
<evidence type="ECO:0000313" key="2">
    <source>
        <dbReference type="Proteomes" id="UP001497535"/>
    </source>
</evidence>